<keyword evidence="2 7" id="KW-0813">Transport</keyword>
<evidence type="ECO:0000256" key="3">
    <source>
        <dbReference type="ARBA" id="ARBA00022475"/>
    </source>
</evidence>
<evidence type="ECO:0000256" key="5">
    <source>
        <dbReference type="ARBA" id="ARBA00022989"/>
    </source>
</evidence>
<reference evidence="9 10" key="1">
    <citation type="submission" date="2018-07" db="EMBL/GenBank/DDBJ databases">
        <title>Genomic Encyclopedia of Type Strains, Phase III (KMG-III): the genomes of soil and plant-associated and newly described type strains.</title>
        <authorList>
            <person name="Whitman W."/>
        </authorList>
    </citation>
    <scope>NUCLEOTIDE SEQUENCE [LARGE SCALE GENOMIC DNA]</scope>
    <source>
        <strain evidence="9 10">CECT 7287</strain>
    </source>
</reference>
<evidence type="ECO:0000259" key="8">
    <source>
        <dbReference type="PROSITE" id="PS50928"/>
    </source>
</evidence>
<gene>
    <name evidence="9" type="ORF">DFP98_110154</name>
</gene>
<evidence type="ECO:0000256" key="1">
    <source>
        <dbReference type="ARBA" id="ARBA00004651"/>
    </source>
</evidence>
<dbReference type="PANTHER" id="PTHR43227:SF11">
    <property type="entry name" value="BLL4140 PROTEIN"/>
    <property type="match status" value="1"/>
</dbReference>
<comment type="caution">
    <text evidence="9">The sequence shown here is derived from an EMBL/GenBank/DDBJ whole genome shotgun (WGS) entry which is preliminary data.</text>
</comment>
<evidence type="ECO:0000313" key="9">
    <source>
        <dbReference type="EMBL" id="RED76931.1"/>
    </source>
</evidence>
<dbReference type="PANTHER" id="PTHR43227">
    <property type="entry name" value="BLL4140 PROTEIN"/>
    <property type="match status" value="1"/>
</dbReference>
<evidence type="ECO:0000313" key="10">
    <source>
        <dbReference type="Proteomes" id="UP000256977"/>
    </source>
</evidence>
<feature type="transmembrane region" description="Helical" evidence="7">
    <location>
        <begin position="125"/>
        <end position="145"/>
    </location>
</feature>
<evidence type="ECO:0000256" key="4">
    <source>
        <dbReference type="ARBA" id="ARBA00022692"/>
    </source>
</evidence>
<keyword evidence="5 7" id="KW-1133">Transmembrane helix</keyword>
<evidence type="ECO:0000256" key="7">
    <source>
        <dbReference type="RuleBase" id="RU363032"/>
    </source>
</evidence>
<dbReference type="AlphaFoldDB" id="A0A3D9JS18"/>
<feature type="transmembrane region" description="Helical" evidence="7">
    <location>
        <begin position="227"/>
        <end position="249"/>
    </location>
</feature>
<keyword evidence="10" id="KW-1185">Reference proteome</keyword>
<dbReference type="Proteomes" id="UP000256977">
    <property type="component" value="Unassembled WGS sequence"/>
</dbReference>
<dbReference type="InterPro" id="IPR035906">
    <property type="entry name" value="MetI-like_sf"/>
</dbReference>
<dbReference type="RefSeq" id="WP_181917706.1">
    <property type="nucleotide sequence ID" value="NZ_QRDZ01000010.1"/>
</dbReference>
<evidence type="ECO:0000256" key="6">
    <source>
        <dbReference type="ARBA" id="ARBA00023136"/>
    </source>
</evidence>
<organism evidence="9 10">
    <name type="scientific">Cohnella phaseoli</name>
    <dbReference type="NCBI Taxonomy" id="456490"/>
    <lineage>
        <taxon>Bacteria</taxon>
        <taxon>Bacillati</taxon>
        <taxon>Bacillota</taxon>
        <taxon>Bacilli</taxon>
        <taxon>Bacillales</taxon>
        <taxon>Paenibacillaceae</taxon>
        <taxon>Cohnella</taxon>
    </lineage>
</organism>
<comment type="similarity">
    <text evidence="7">Belongs to the binding-protein-dependent transport system permease family.</text>
</comment>
<keyword evidence="3" id="KW-1003">Cell membrane</keyword>
<dbReference type="InterPro" id="IPR000515">
    <property type="entry name" value="MetI-like"/>
</dbReference>
<accession>A0A3D9JS18</accession>
<dbReference type="EMBL" id="QRDZ01000010">
    <property type="protein sequence ID" value="RED76931.1"/>
    <property type="molecule type" value="Genomic_DNA"/>
</dbReference>
<feature type="transmembrane region" description="Helical" evidence="7">
    <location>
        <begin position="189"/>
        <end position="206"/>
    </location>
</feature>
<name>A0A3D9JS18_9BACL</name>
<dbReference type="GO" id="GO:0055085">
    <property type="term" value="P:transmembrane transport"/>
    <property type="evidence" value="ECO:0007669"/>
    <property type="project" value="InterPro"/>
</dbReference>
<dbReference type="Gene3D" id="1.10.3720.10">
    <property type="entry name" value="MetI-like"/>
    <property type="match status" value="1"/>
</dbReference>
<feature type="transmembrane region" description="Helical" evidence="7">
    <location>
        <begin position="93"/>
        <end position="113"/>
    </location>
</feature>
<sequence>MEAGLEATHKDRAEVRRKTLKKALNQRYLYFMILPAIAIVITFNYVPLFGWVIAFVNYRPGFSLWQAEWTGLEQFRSFFMQSDDYIHVLRNTLAMNIGSLFFNLVSAFFFTILLNEIRIKLFGKIIQTATFFPFFVSWVIIYTLVNALFAPSSGAINETLVSWGVLEEGLNILGDKKYSWPLMILLGNWKYLGYNTVIFLAAIAAISNEEYEAADIEGANRFQKARYITIPNLMPTAIVLLILNSGWVLNSSLESFFLFTNTANWETMEVFDMYIYKFGLQLLNYPYATAVGIMKTFASILLLLTVNTIAKKSTGKSIL</sequence>
<dbReference type="InterPro" id="IPR050809">
    <property type="entry name" value="UgpAE/MalFG_permease"/>
</dbReference>
<dbReference type="SUPFAM" id="SSF161098">
    <property type="entry name" value="MetI-like"/>
    <property type="match status" value="1"/>
</dbReference>
<keyword evidence="6 7" id="KW-0472">Membrane</keyword>
<feature type="domain" description="ABC transmembrane type-1" evidence="8">
    <location>
        <begin position="89"/>
        <end position="306"/>
    </location>
</feature>
<dbReference type="GO" id="GO:0005886">
    <property type="term" value="C:plasma membrane"/>
    <property type="evidence" value="ECO:0007669"/>
    <property type="project" value="UniProtKB-SubCell"/>
</dbReference>
<protein>
    <submittedName>
        <fullName evidence="9">Putative aldouronate transport system permease protein</fullName>
    </submittedName>
</protein>
<keyword evidence="4 7" id="KW-0812">Transmembrane</keyword>
<evidence type="ECO:0000256" key="2">
    <source>
        <dbReference type="ARBA" id="ARBA00022448"/>
    </source>
</evidence>
<proteinExistence type="inferred from homology"/>
<feature type="transmembrane region" description="Helical" evidence="7">
    <location>
        <begin position="287"/>
        <end position="310"/>
    </location>
</feature>
<dbReference type="PROSITE" id="PS50928">
    <property type="entry name" value="ABC_TM1"/>
    <property type="match status" value="1"/>
</dbReference>
<comment type="subcellular location">
    <subcellularLocation>
        <location evidence="1 7">Cell membrane</location>
        <topology evidence="1 7">Multi-pass membrane protein</topology>
    </subcellularLocation>
</comment>
<dbReference type="CDD" id="cd06261">
    <property type="entry name" value="TM_PBP2"/>
    <property type="match status" value="1"/>
</dbReference>
<feature type="transmembrane region" description="Helical" evidence="7">
    <location>
        <begin position="28"/>
        <end position="56"/>
    </location>
</feature>
<dbReference type="Pfam" id="PF00528">
    <property type="entry name" value="BPD_transp_1"/>
    <property type="match status" value="1"/>
</dbReference>